<evidence type="ECO:0000256" key="1">
    <source>
        <dbReference type="ARBA" id="ARBA00005440"/>
    </source>
</evidence>
<dbReference type="Gene3D" id="2.80.10.50">
    <property type="match status" value="1"/>
</dbReference>
<dbReference type="PANTHER" id="PTHR33107">
    <property type="entry name" value="KUNITZ TRYPSIN INHIBITOR 2"/>
    <property type="match status" value="1"/>
</dbReference>
<keyword evidence="5" id="KW-1185">Reference proteome</keyword>
<name>A0AA88CMN9_FICCA</name>
<feature type="signal peptide" evidence="3">
    <location>
        <begin position="1"/>
        <end position="21"/>
    </location>
</feature>
<dbReference type="InterPro" id="IPR002160">
    <property type="entry name" value="Prot_inh_Kunz-lg"/>
</dbReference>
<accession>A0AA88CMN9</accession>
<evidence type="ECO:0000256" key="2">
    <source>
        <dbReference type="ARBA" id="ARBA00023157"/>
    </source>
</evidence>
<feature type="chain" id="PRO_5041673749" evidence="3">
    <location>
        <begin position="22"/>
        <end position="202"/>
    </location>
</feature>
<evidence type="ECO:0000313" key="5">
    <source>
        <dbReference type="Proteomes" id="UP001187192"/>
    </source>
</evidence>
<dbReference type="EMBL" id="BTGU01001385">
    <property type="protein sequence ID" value="GMN22422.1"/>
    <property type="molecule type" value="Genomic_DNA"/>
</dbReference>
<gene>
    <name evidence="4" type="ORF">TIFTF001_040250</name>
</gene>
<evidence type="ECO:0000256" key="3">
    <source>
        <dbReference type="SAM" id="SignalP"/>
    </source>
</evidence>
<protein>
    <submittedName>
        <fullName evidence="4">Uncharacterized protein</fullName>
    </submittedName>
</protein>
<dbReference type="AlphaFoldDB" id="A0AA88CMN9"/>
<keyword evidence="2" id="KW-1015">Disulfide bond</keyword>
<dbReference type="SUPFAM" id="SSF50386">
    <property type="entry name" value="STI-like"/>
    <property type="match status" value="1"/>
</dbReference>
<keyword evidence="3" id="KW-0732">Signal</keyword>
<dbReference type="SMART" id="SM00452">
    <property type="entry name" value="STI"/>
    <property type="match status" value="1"/>
</dbReference>
<dbReference type="PRINTS" id="PR00291">
    <property type="entry name" value="KUNITZINHBTR"/>
</dbReference>
<sequence length="202" mass="22458">MKVTGTLVICLWLVMAIAARADMDPILDTSGQPLSRGVEYLIKPAIANDGGNFTLVDRNGSCPYYVGQEDANSTGGIPVTFSPYMEDETVVMETRNFKIDFSGNLTCNQSTTWKIGDNDTMTESRLIVTGDNSTLQNYFYVHTGPEVLLNGSYGLRWCPSQLCPYCRFDCGYINVLIENGTRLLYLNDTSAFPIVFERLNIL</sequence>
<comment type="similarity">
    <text evidence="1">Belongs to the protease inhibitor I3 (leguminous Kunitz-type inhibitor) family.</text>
</comment>
<comment type="caution">
    <text evidence="4">The sequence shown here is derived from an EMBL/GenBank/DDBJ whole genome shotgun (WGS) entry which is preliminary data.</text>
</comment>
<proteinExistence type="inferred from homology"/>
<dbReference type="Proteomes" id="UP001187192">
    <property type="component" value="Unassembled WGS sequence"/>
</dbReference>
<dbReference type="GO" id="GO:0004866">
    <property type="term" value="F:endopeptidase inhibitor activity"/>
    <property type="evidence" value="ECO:0007669"/>
    <property type="project" value="InterPro"/>
</dbReference>
<dbReference type="Pfam" id="PF00197">
    <property type="entry name" value="Kunitz_legume"/>
    <property type="match status" value="1"/>
</dbReference>
<organism evidence="4 5">
    <name type="scientific">Ficus carica</name>
    <name type="common">Common fig</name>
    <dbReference type="NCBI Taxonomy" id="3494"/>
    <lineage>
        <taxon>Eukaryota</taxon>
        <taxon>Viridiplantae</taxon>
        <taxon>Streptophyta</taxon>
        <taxon>Embryophyta</taxon>
        <taxon>Tracheophyta</taxon>
        <taxon>Spermatophyta</taxon>
        <taxon>Magnoliopsida</taxon>
        <taxon>eudicotyledons</taxon>
        <taxon>Gunneridae</taxon>
        <taxon>Pentapetalae</taxon>
        <taxon>rosids</taxon>
        <taxon>fabids</taxon>
        <taxon>Rosales</taxon>
        <taxon>Moraceae</taxon>
        <taxon>Ficeae</taxon>
        <taxon>Ficus</taxon>
    </lineage>
</organism>
<dbReference type="PANTHER" id="PTHR33107:SF81">
    <property type="entry name" value="TRYPSIN INHIBITOR A"/>
    <property type="match status" value="1"/>
</dbReference>
<reference evidence="4" key="1">
    <citation type="submission" date="2023-07" db="EMBL/GenBank/DDBJ databases">
        <title>draft genome sequence of fig (Ficus carica).</title>
        <authorList>
            <person name="Takahashi T."/>
            <person name="Nishimura K."/>
        </authorList>
    </citation>
    <scope>NUCLEOTIDE SEQUENCE</scope>
</reference>
<evidence type="ECO:0000313" key="4">
    <source>
        <dbReference type="EMBL" id="GMN22422.1"/>
    </source>
</evidence>
<dbReference type="InterPro" id="IPR011065">
    <property type="entry name" value="Kunitz_inhibitor_STI-like_sf"/>
</dbReference>